<accession>A0A835S354</accession>
<evidence type="ECO:0000313" key="2">
    <source>
        <dbReference type="EMBL" id="KAG0503329.1"/>
    </source>
</evidence>
<dbReference type="PANTHER" id="PTHR33384:SF1">
    <property type="entry name" value="EXPRESSED PROTEIN"/>
    <property type="match status" value="1"/>
</dbReference>
<organism evidence="2 3">
    <name type="scientific">Vanilla planifolia</name>
    <name type="common">Vanilla</name>
    <dbReference type="NCBI Taxonomy" id="51239"/>
    <lineage>
        <taxon>Eukaryota</taxon>
        <taxon>Viridiplantae</taxon>
        <taxon>Streptophyta</taxon>
        <taxon>Embryophyta</taxon>
        <taxon>Tracheophyta</taxon>
        <taxon>Spermatophyta</taxon>
        <taxon>Magnoliopsida</taxon>
        <taxon>Liliopsida</taxon>
        <taxon>Asparagales</taxon>
        <taxon>Orchidaceae</taxon>
        <taxon>Vanilloideae</taxon>
        <taxon>Vanilleae</taxon>
        <taxon>Vanilla</taxon>
    </lineage>
</organism>
<feature type="region of interest" description="Disordered" evidence="1">
    <location>
        <begin position="35"/>
        <end position="58"/>
    </location>
</feature>
<dbReference type="AlphaFoldDB" id="A0A835S354"/>
<dbReference type="EMBL" id="JADCNM010000001">
    <property type="protein sequence ID" value="KAG0503329.1"/>
    <property type="molecule type" value="Genomic_DNA"/>
</dbReference>
<gene>
    <name evidence="2" type="ORF">HPP92_003401</name>
</gene>
<dbReference type="OrthoDB" id="748203at2759"/>
<dbReference type="PANTHER" id="PTHR33384">
    <property type="entry name" value="EXPRESSED PROTEIN"/>
    <property type="match status" value="1"/>
</dbReference>
<name>A0A835S354_VANPL</name>
<protein>
    <submittedName>
        <fullName evidence="2">Uncharacterized protein</fullName>
    </submittedName>
</protein>
<evidence type="ECO:0000313" key="3">
    <source>
        <dbReference type="Proteomes" id="UP000639772"/>
    </source>
</evidence>
<proteinExistence type="predicted"/>
<sequence length="88" mass="9322">MPLPFFCGSPPTRSSNPVVHDARFGEDRPVLSLPSPKLGLTVGGSPLSPRNSGGCSRKLGVKPATVRIEGFDCLDRDRRQSCSITAVA</sequence>
<reference evidence="2 3" key="1">
    <citation type="journal article" date="2020" name="Nat. Food">
        <title>A phased Vanilla planifolia genome enables genetic improvement of flavour and production.</title>
        <authorList>
            <person name="Hasing T."/>
            <person name="Tang H."/>
            <person name="Brym M."/>
            <person name="Khazi F."/>
            <person name="Huang T."/>
            <person name="Chambers A.H."/>
        </authorList>
    </citation>
    <scope>NUCLEOTIDE SEQUENCE [LARGE SCALE GENOMIC DNA]</scope>
    <source>
        <tissue evidence="2">Leaf</tissue>
    </source>
</reference>
<evidence type="ECO:0000256" key="1">
    <source>
        <dbReference type="SAM" id="MobiDB-lite"/>
    </source>
</evidence>
<comment type="caution">
    <text evidence="2">The sequence shown here is derived from an EMBL/GenBank/DDBJ whole genome shotgun (WGS) entry which is preliminary data.</text>
</comment>
<dbReference type="Proteomes" id="UP000639772">
    <property type="component" value="Chromosome 1"/>
</dbReference>